<dbReference type="Proteomes" id="UP001161757">
    <property type="component" value="Unassembled WGS sequence"/>
</dbReference>
<protein>
    <submittedName>
        <fullName evidence="1">Uncharacterized protein</fullName>
    </submittedName>
</protein>
<proteinExistence type="predicted"/>
<comment type="caution">
    <text evidence="1">The sequence shown here is derived from an EMBL/GenBank/DDBJ whole genome shotgun (WGS) entry which is preliminary data.</text>
</comment>
<organism evidence="1 2">
    <name type="scientific">Exophiala dermatitidis</name>
    <name type="common">Black yeast-like fungus</name>
    <name type="synonym">Wangiella dermatitidis</name>
    <dbReference type="NCBI Taxonomy" id="5970"/>
    <lineage>
        <taxon>Eukaryota</taxon>
        <taxon>Fungi</taxon>
        <taxon>Dikarya</taxon>
        <taxon>Ascomycota</taxon>
        <taxon>Pezizomycotina</taxon>
        <taxon>Eurotiomycetes</taxon>
        <taxon>Chaetothyriomycetidae</taxon>
        <taxon>Chaetothyriales</taxon>
        <taxon>Herpotrichiellaceae</taxon>
        <taxon>Exophiala</taxon>
    </lineage>
</organism>
<sequence>MPLISKDSRLSKSDIQNIRYLGEQGGFIPPGAELSYPNNDGRAHRSKWTTDDGIEHEDYHITIIWRYNGKRRVCHVPVDERTFDIGILVWFAERSA</sequence>
<reference evidence="1" key="1">
    <citation type="submission" date="2023-01" db="EMBL/GenBank/DDBJ databases">
        <title>Exophiala dermititidis isolated from Cystic Fibrosis Patient.</title>
        <authorList>
            <person name="Kurbessoian T."/>
            <person name="Crocker A."/>
            <person name="Murante D."/>
            <person name="Hogan D.A."/>
            <person name="Stajich J.E."/>
        </authorList>
    </citation>
    <scope>NUCLEOTIDE SEQUENCE</scope>
    <source>
        <strain evidence="1">Ex8</strain>
    </source>
</reference>
<name>A0AAN6EZH8_EXODE</name>
<evidence type="ECO:0000313" key="2">
    <source>
        <dbReference type="Proteomes" id="UP001161757"/>
    </source>
</evidence>
<dbReference type="AlphaFoldDB" id="A0AAN6EZH8"/>
<dbReference type="EMBL" id="JAJGCB010000004">
    <property type="protein sequence ID" value="KAJ8992770.1"/>
    <property type="molecule type" value="Genomic_DNA"/>
</dbReference>
<accession>A0AAN6EZH8</accession>
<gene>
    <name evidence="1" type="ORF">HRR80_002815</name>
</gene>
<evidence type="ECO:0000313" key="1">
    <source>
        <dbReference type="EMBL" id="KAJ8992770.1"/>
    </source>
</evidence>